<gene>
    <name evidence="1" type="ORF">ACFSVL_33545</name>
</gene>
<evidence type="ECO:0000313" key="1">
    <source>
        <dbReference type="EMBL" id="MFD2472362.1"/>
    </source>
</evidence>
<comment type="caution">
    <text evidence="1">The sequence shown here is derived from an EMBL/GenBank/DDBJ whole genome shotgun (WGS) entry which is preliminary data.</text>
</comment>
<organism evidence="1 2">
    <name type="scientific">Amycolatopsis silviterrae</name>
    <dbReference type="NCBI Taxonomy" id="1656914"/>
    <lineage>
        <taxon>Bacteria</taxon>
        <taxon>Bacillati</taxon>
        <taxon>Actinomycetota</taxon>
        <taxon>Actinomycetes</taxon>
        <taxon>Pseudonocardiales</taxon>
        <taxon>Pseudonocardiaceae</taxon>
        <taxon>Amycolatopsis</taxon>
    </lineage>
</organism>
<accession>A0ABW5HGU7</accession>
<proteinExistence type="predicted"/>
<protein>
    <submittedName>
        <fullName evidence="1">Uncharacterized protein</fullName>
    </submittedName>
</protein>
<dbReference type="RefSeq" id="WP_378309985.1">
    <property type="nucleotide sequence ID" value="NZ_JBHUKS010000026.1"/>
</dbReference>
<sequence length="65" mass="7035">MPVQYRIRPRLCPVGMAGEPDADAARATALFSLLLGEPAGSACWAWRSPERRALAEPGTSPRCRP</sequence>
<name>A0ABW5HGU7_9PSEU</name>
<reference evidence="2" key="1">
    <citation type="journal article" date="2019" name="Int. J. Syst. Evol. Microbiol.">
        <title>The Global Catalogue of Microorganisms (GCM) 10K type strain sequencing project: providing services to taxonomists for standard genome sequencing and annotation.</title>
        <authorList>
            <consortium name="The Broad Institute Genomics Platform"/>
            <consortium name="The Broad Institute Genome Sequencing Center for Infectious Disease"/>
            <person name="Wu L."/>
            <person name="Ma J."/>
        </authorList>
    </citation>
    <scope>NUCLEOTIDE SEQUENCE [LARGE SCALE GENOMIC DNA]</scope>
    <source>
        <strain evidence="2">CGMCC 4.7641</strain>
    </source>
</reference>
<dbReference type="EMBL" id="JBHUKS010000026">
    <property type="protein sequence ID" value="MFD2472362.1"/>
    <property type="molecule type" value="Genomic_DNA"/>
</dbReference>
<keyword evidence="2" id="KW-1185">Reference proteome</keyword>
<dbReference type="Proteomes" id="UP001597483">
    <property type="component" value="Unassembled WGS sequence"/>
</dbReference>
<evidence type="ECO:0000313" key="2">
    <source>
        <dbReference type="Proteomes" id="UP001597483"/>
    </source>
</evidence>